<evidence type="ECO:0000313" key="4">
    <source>
        <dbReference type="Proteomes" id="UP000604046"/>
    </source>
</evidence>
<organism evidence="3 4">
    <name type="scientific">Symbiodinium natans</name>
    <dbReference type="NCBI Taxonomy" id="878477"/>
    <lineage>
        <taxon>Eukaryota</taxon>
        <taxon>Sar</taxon>
        <taxon>Alveolata</taxon>
        <taxon>Dinophyceae</taxon>
        <taxon>Suessiales</taxon>
        <taxon>Symbiodiniaceae</taxon>
        <taxon>Symbiodinium</taxon>
    </lineage>
</organism>
<dbReference type="GO" id="GO:0001522">
    <property type="term" value="P:pseudouridine synthesis"/>
    <property type="evidence" value="ECO:0007669"/>
    <property type="project" value="InterPro"/>
</dbReference>
<dbReference type="Pfam" id="PF01535">
    <property type="entry name" value="PPR"/>
    <property type="match status" value="2"/>
</dbReference>
<dbReference type="SUPFAM" id="SSF55120">
    <property type="entry name" value="Pseudouridine synthase"/>
    <property type="match status" value="1"/>
</dbReference>
<dbReference type="InterPro" id="IPR002885">
    <property type="entry name" value="PPR_rpt"/>
</dbReference>
<dbReference type="Proteomes" id="UP000604046">
    <property type="component" value="Unassembled WGS sequence"/>
</dbReference>
<keyword evidence="4" id="KW-1185">Reference proteome</keyword>
<dbReference type="PANTHER" id="PTHR47935:SF1">
    <property type="entry name" value="PENTATRICOPEPTIDE REPEAT-CONTAINING PROTEIN MRL1, CHLOROPLASTIC"/>
    <property type="match status" value="1"/>
</dbReference>
<dbReference type="PROSITE" id="PS51375">
    <property type="entry name" value="PPR"/>
    <property type="match status" value="3"/>
</dbReference>
<dbReference type="Gene3D" id="3.30.2350.10">
    <property type="entry name" value="Pseudouridine synthase"/>
    <property type="match status" value="1"/>
</dbReference>
<sequence length="693" mass="74179">MAAMTLQERPDTLNVKAATKSVAQLGRQRQWKEALHTLRRLSWARVPFDQILLGAAVGACGVPSAWESVLALLCAAEADNSGKSGNTGMLSTALLNSGMDSLVKAGQWQWALHLLHEMSAEKSVVSYSSGIRAAALGRQWPTALRLLQDLRESGLRCDTILCGSVMTACARAGQWETALVLHEDMSSQLVPTDALVFDALIRSCEPGGRWTVAMSLLGALPDFAIVPDVRLFNTVLGVCSAAGQWEKGAALLAHMRGEALQPDTFSFSVCVTACERASRWEGALANLQEMATRSVKPNEVTFNAAIRACEGLDAVFGILADMESASVPKSIITINAAIHAYGAARWREALSLLEEAEKTGLEMDFITLAGALAACECGHWESALCLLARCLEQSWTPHGLHVGSVLKAMSEESCWERSLGLLRDFYRVWDGQDTPSTKNLPDPDFKARHEFAGGGDSGGGGGGGGELPPLPVLFRGEGLVAFAKPAGLASEQALSMMAVSCSTPLFAVSRLDLPTSGVLPAALGTEASPEARWYLAQFASGSLVRKEYLCLCQGRLGAPGTVATVAIPLQVVATSPTTSRAVPSNQGKSARTDFTVLSVLADEASSQLSLLEVRPRTGRLHQIRAHLCAEGAPLVGDHLYGATRVPWCRRLFLHCRRIRLFGLSRKVLLEAPLPPELIEALQSLHFVEGRLPD</sequence>
<dbReference type="PANTHER" id="PTHR47935">
    <property type="entry name" value="PENTATRICOPEPTIDE REPEAT-CONTAINING PROTEIN MRL1, CHLOROPLASTIC"/>
    <property type="match status" value="1"/>
</dbReference>
<dbReference type="EMBL" id="CAJNDS010002822">
    <property type="protein sequence ID" value="CAE7609645.1"/>
    <property type="molecule type" value="Genomic_DNA"/>
</dbReference>
<dbReference type="InterPro" id="IPR011990">
    <property type="entry name" value="TPR-like_helical_dom_sf"/>
</dbReference>
<proteinExistence type="predicted"/>
<dbReference type="Gene3D" id="1.25.40.10">
    <property type="entry name" value="Tetratricopeptide repeat domain"/>
    <property type="match status" value="3"/>
</dbReference>
<name>A0A812V9E3_9DINO</name>
<feature type="repeat" description="PPR" evidence="1">
    <location>
        <begin position="158"/>
        <end position="192"/>
    </location>
</feature>
<feature type="repeat" description="PPR" evidence="1">
    <location>
        <begin position="263"/>
        <end position="297"/>
    </location>
</feature>
<dbReference type="Pfam" id="PF00849">
    <property type="entry name" value="PseudoU_synth_2"/>
    <property type="match status" value="1"/>
</dbReference>
<dbReference type="GO" id="GO:0003723">
    <property type="term" value="F:RNA binding"/>
    <property type="evidence" value="ECO:0007669"/>
    <property type="project" value="InterPro"/>
</dbReference>
<dbReference type="InterPro" id="IPR020103">
    <property type="entry name" value="PsdUridine_synth_cat_dom_sf"/>
</dbReference>
<feature type="repeat" description="PPR" evidence="1">
    <location>
        <begin position="228"/>
        <end position="262"/>
    </location>
</feature>
<dbReference type="InterPro" id="IPR053303">
    <property type="entry name" value="Chloroplast_PPR"/>
</dbReference>
<dbReference type="InterPro" id="IPR006145">
    <property type="entry name" value="PsdUridine_synth_RsuA/RluA"/>
</dbReference>
<dbReference type="AlphaFoldDB" id="A0A812V9E3"/>
<evidence type="ECO:0000256" key="1">
    <source>
        <dbReference type="PROSITE-ProRule" id="PRU00708"/>
    </source>
</evidence>
<feature type="domain" description="Pseudouridine synthase RsuA/RluA-like" evidence="2">
    <location>
        <begin position="489"/>
        <end position="627"/>
    </location>
</feature>
<accession>A0A812V9E3</accession>
<dbReference type="OrthoDB" id="424794at2759"/>
<evidence type="ECO:0000259" key="2">
    <source>
        <dbReference type="Pfam" id="PF00849"/>
    </source>
</evidence>
<dbReference type="GO" id="GO:0009982">
    <property type="term" value="F:pseudouridine synthase activity"/>
    <property type="evidence" value="ECO:0007669"/>
    <property type="project" value="InterPro"/>
</dbReference>
<evidence type="ECO:0000313" key="3">
    <source>
        <dbReference type="EMBL" id="CAE7609645.1"/>
    </source>
</evidence>
<dbReference type="CDD" id="cd02869">
    <property type="entry name" value="PseudoU_synth_RluA_like"/>
    <property type="match status" value="1"/>
</dbReference>
<comment type="caution">
    <text evidence="3">The sequence shown here is derived from an EMBL/GenBank/DDBJ whole genome shotgun (WGS) entry which is preliminary data.</text>
</comment>
<reference evidence="3" key="1">
    <citation type="submission" date="2021-02" db="EMBL/GenBank/DDBJ databases">
        <authorList>
            <person name="Dougan E. K."/>
            <person name="Rhodes N."/>
            <person name="Thang M."/>
            <person name="Chan C."/>
        </authorList>
    </citation>
    <scope>NUCLEOTIDE SEQUENCE</scope>
</reference>
<gene>
    <name evidence="3" type="ORF">SNAT2548_LOCUS34658</name>
</gene>
<protein>
    <recommendedName>
        <fullName evidence="2">Pseudouridine synthase RsuA/RluA-like domain-containing protein</fullName>
    </recommendedName>
</protein>